<dbReference type="RefSeq" id="WP_198500553.1">
    <property type="nucleotide sequence ID" value="NZ_CP065989.1"/>
</dbReference>
<dbReference type="Proteomes" id="UP000595374">
    <property type="component" value="Chromosome"/>
</dbReference>
<evidence type="ECO:0000313" key="2">
    <source>
        <dbReference type="Proteomes" id="UP000595374"/>
    </source>
</evidence>
<proteinExistence type="predicted"/>
<name>A0A7T4A1H2_9MICO</name>
<sequence>MNNAHNLLEDHPDLEWSTVADLAIGDCYTTSTRSPLTYMMLDKRNGYRGRAEFDCTTLVGPAGGRASTRTYYRGEQEILIVPPEEVGDRIAAAALAFGQRPFHGHDRIELGRDCWPLTLVPDDAEVVA</sequence>
<gene>
    <name evidence="1" type="ORF">I6H47_06480</name>
</gene>
<dbReference type="EMBL" id="CP065989">
    <property type="protein sequence ID" value="QQB15572.1"/>
    <property type="molecule type" value="Genomic_DNA"/>
</dbReference>
<dbReference type="AlphaFoldDB" id="A0A7T4A1H2"/>
<evidence type="ECO:0000313" key="1">
    <source>
        <dbReference type="EMBL" id="QQB15572.1"/>
    </source>
</evidence>
<accession>A0A7T4A1H2</accession>
<organism evidence="1 2">
    <name type="scientific">Brevibacterium casei</name>
    <dbReference type="NCBI Taxonomy" id="33889"/>
    <lineage>
        <taxon>Bacteria</taxon>
        <taxon>Bacillati</taxon>
        <taxon>Actinomycetota</taxon>
        <taxon>Actinomycetes</taxon>
        <taxon>Micrococcales</taxon>
        <taxon>Brevibacteriaceae</taxon>
        <taxon>Brevibacterium</taxon>
    </lineage>
</organism>
<reference evidence="1 2" key="1">
    <citation type="submission" date="2020-12" db="EMBL/GenBank/DDBJ databases">
        <title>FDA dAtabase for Regulatory Grade micrObial Sequences (FDA-ARGOS): Supporting development and validation of Infectious Disease Dx tests.</title>
        <authorList>
            <person name="Sproer C."/>
            <person name="Gronow S."/>
            <person name="Severitt S."/>
            <person name="Schroder I."/>
            <person name="Tallon L."/>
            <person name="Sadzewicz L."/>
            <person name="Zhao X."/>
            <person name="Boylan J."/>
            <person name="Ott S."/>
            <person name="Bowen H."/>
            <person name="Vavikolanu K."/>
            <person name="Mehta A."/>
            <person name="Aluvathingal J."/>
            <person name="Nadendla S."/>
            <person name="Lowell S."/>
            <person name="Myers T."/>
            <person name="Yan Y."/>
            <person name="Sichtig H."/>
        </authorList>
    </citation>
    <scope>NUCLEOTIDE SEQUENCE [LARGE SCALE GENOMIC DNA]</scope>
    <source>
        <strain evidence="1 2">FDAARGOS_990</strain>
    </source>
</reference>
<protein>
    <submittedName>
        <fullName evidence="1">Uncharacterized protein</fullName>
    </submittedName>
</protein>